<feature type="transmembrane region" description="Helical" evidence="1">
    <location>
        <begin position="57"/>
        <end position="79"/>
    </location>
</feature>
<dbReference type="Pfam" id="PF10852">
    <property type="entry name" value="DUF2651"/>
    <property type="match status" value="1"/>
</dbReference>
<evidence type="ECO:0000256" key="1">
    <source>
        <dbReference type="SAM" id="Phobius"/>
    </source>
</evidence>
<dbReference type="RefSeq" id="WP_144921433.1">
    <property type="nucleotide sequence ID" value="NZ_JBHSMC010000027.1"/>
</dbReference>
<reference evidence="3" key="1">
    <citation type="journal article" date="2019" name="Int. J. Syst. Evol. Microbiol.">
        <title>The Global Catalogue of Microorganisms (GCM) 10K type strain sequencing project: providing services to taxonomists for standard genome sequencing and annotation.</title>
        <authorList>
            <consortium name="The Broad Institute Genomics Platform"/>
            <consortium name="The Broad Institute Genome Sequencing Center for Infectious Disease"/>
            <person name="Wu L."/>
            <person name="Ma J."/>
        </authorList>
    </citation>
    <scope>NUCLEOTIDE SEQUENCE [LARGE SCALE GENOMIC DNA]</scope>
    <source>
        <strain evidence="3">CGMCC 1.12237</strain>
    </source>
</reference>
<keyword evidence="3" id="KW-1185">Reference proteome</keyword>
<keyword evidence="1" id="KW-0812">Transmembrane</keyword>
<protein>
    <submittedName>
        <fullName evidence="2">DUF2651 family protein</fullName>
    </submittedName>
</protein>
<keyword evidence="1" id="KW-0472">Membrane</keyword>
<proteinExistence type="predicted"/>
<feature type="transmembrane region" description="Helical" evidence="1">
    <location>
        <begin position="31"/>
        <end position="51"/>
    </location>
</feature>
<name>A0ABW0LNG1_9BACI</name>
<evidence type="ECO:0000313" key="2">
    <source>
        <dbReference type="EMBL" id="MFC5466547.1"/>
    </source>
</evidence>
<accession>A0ABW0LNG1</accession>
<sequence>MWEIAFYGIVAPIATLLFSLLVTIKFKRYFIVPIILFIGLNILTIILPMVQNVGWQALFGWATFYTIVSLVISLIVWFIRKK</sequence>
<feature type="transmembrane region" description="Helical" evidence="1">
    <location>
        <begin position="6"/>
        <end position="24"/>
    </location>
</feature>
<keyword evidence="1" id="KW-1133">Transmembrane helix</keyword>
<dbReference type="InterPro" id="IPR020258">
    <property type="entry name" value="Uncharacterised_YbeF"/>
</dbReference>
<evidence type="ECO:0000313" key="3">
    <source>
        <dbReference type="Proteomes" id="UP001596147"/>
    </source>
</evidence>
<dbReference type="EMBL" id="JBHSMC010000027">
    <property type="protein sequence ID" value="MFC5466547.1"/>
    <property type="molecule type" value="Genomic_DNA"/>
</dbReference>
<gene>
    <name evidence="2" type="ORF">ACFPM4_17630</name>
</gene>
<dbReference type="Proteomes" id="UP001596147">
    <property type="component" value="Unassembled WGS sequence"/>
</dbReference>
<comment type="caution">
    <text evidence="2">The sequence shown here is derived from an EMBL/GenBank/DDBJ whole genome shotgun (WGS) entry which is preliminary data.</text>
</comment>
<organism evidence="2 3">
    <name type="scientific">Lederbergia graminis</name>
    <dbReference type="NCBI Taxonomy" id="735518"/>
    <lineage>
        <taxon>Bacteria</taxon>
        <taxon>Bacillati</taxon>
        <taxon>Bacillota</taxon>
        <taxon>Bacilli</taxon>
        <taxon>Bacillales</taxon>
        <taxon>Bacillaceae</taxon>
        <taxon>Lederbergia</taxon>
    </lineage>
</organism>